<proteinExistence type="predicted"/>
<dbReference type="OrthoDB" id="161806at2759"/>
<dbReference type="EMBL" id="NBNE01005136">
    <property type="protein sequence ID" value="OWZ04128.1"/>
    <property type="molecule type" value="Genomic_DNA"/>
</dbReference>
<dbReference type="AlphaFoldDB" id="A0A225VGY3"/>
<comment type="caution">
    <text evidence="2">The sequence shown here is derived from an EMBL/GenBank/DDBJ whole genome shotgun (WGS) entry which is preliminary data.</text>
</comment>
<reference evidence="3" key="1">
    <citation type="submission" date="2017-03" db="EMBL/GenBank/DDBJ databases">
        <title>Phytopthora megakarya and P. palmivora, two closely related causual agents of cacao black pod achieved similar genome size and gene model numbers by different mechanisms.</title>
        <authorList>
            <person name="Ali S."/>
            <person name="Shao J."/>
            <person name="Larry D.J."/>
            <person name="Kronmiller B."/>
            <person name="Shen D."/>
            <person name="Strem M.D."/>
            <person name="Melnick R.L."/>
            <person name="Guiltinan M.J."/>
            <person name="Tyler B.M."/>
            <person name="Meinhardt L.W."/>
            <person name="Bailey B.A."/>
        </authorList>
    </citation>
    <scope>NUCLEOTIDE SEQUENCE [LARGE SCALE GENOMIC DNA]</scope>
    <source>
        <strain evidence="3">zdho120</strain>
    </source>
</reference>
<feature type="compositionally biased region" description="Basic and acidic residues" evidence="1">
    <location>
        <begin position="58"/>
        <end position="82"/>
    </location>
</feature>
<gene>
    <name evidence="2" type="ORF">PHMEG_00024025</name>
</gene>
<keyword evidence="3" id="KW-1185">Reference proteome</keyword>
<evidence type="ECO:0000313" key="2">
    <source>
        <dbReference type="EMBL" id="OWZ04128.1"/>
    </source>
</evidence>
<feature type="region of interest" description="Disordered" evidence="1">
    <location>
        <begin position="58"/>
        <end position="96"/>
    </location>
</feature>
<accession>A0A225VGY3</accession>
<name>A0A225VGY3_9STRA</name>
<evidence type="ECO:0000313" key="3">
    <source>
        <dbReference type="Proteomes" id="UP000198211"/>
    </source>
</evidence>
<sequence length="409" mass="46137">MTTFPKSCCSQKALSGANTDGIPTTLLQCDLRYTRSKGKALRHSTIICNQETLPTLSRSRDATMELSRKKQKKSRDEDRSKIETSPVQNAVTGEKRIRESDDVEAIIPVRYPSDQISMVELSESQHNLSIDTLFASDISEPSSPYNVFENPSKLLQSRRYCPPPTPSAESWHSPNFWNHIADIYPKVECRESIGDDDSQKGFQIVPVVICPTDEVAHSREFSHYHQKKRSQVKHSKDSIMGHELVPKLSQDIDEALAAFKKEQEDLPKVLQRPEPTLNESPTSDPIMTEISKNRLAFSIRLLQWMRAKASFVNELAQIHIWYRCVQASTSSGGSVFVKTFAILTGKTAPTTRKGLLNSVEPLLSVDTNLKELYNTLQALALFEILLMAVDPNIFSKDYWIQALISYCDS</sequence>
<protein>
    <submittedName>
        <fullName evidence="2">Uncharacterized protein</fullName>
    </submittedName>
</protein>
<evidence type="ECO:0000256" key="1">
    <source>
        <dbReference type="SAM" id="MobiDB-lite"/>
    </source>
</evidence>
<dbReference type="Proteomes" id="UP000198211">
    <property type="component" value="Unassembled WGS sequence"/>
</dbReference>
<organism evidence="2 3">
    <name type="scientific">Phytophthora megakarya</name>
    <dbReference type="NCBI Taxonomy" id="4795"/>
    <lineage>
        <taxon>Eukaryota</taxon>
        <taxon>Sar</taxon>
        <taxon>Stramenopiles</taxon>
        <taxon>Oomycota</taxon>
        <taxon>Peronosporomycetes</taxon>
        <taxon>Peronosporales</taxon>
        <taxon>Peronosporaceae</taxon>
        <taxon>Phytophthora</taxon>
    </lineage>
</organism>